<accession>A0A3B4FAL4</accession>
<proteinExistence type="predicted"/>
<feature type="signal peptide" evidence="1">
    <location>
        <begin position="1"/>
        <end position="19"/>
    </location>
</feature>
<dbReference type="Ensembl" id="ENSPNYT00000006900.1">
    <property type="protein sequence ID" value="ENSPNYP00000006734.1"/>
    <property type="gene ID" value="ENSPNYG00000005197.1"/>
</dbReference>
<dbReference type="STRING" id="303518.ENSPNYP00000006734"/>
<name>A0A3B4FAL4_9CICH</name>
<organism evidence="2">
    <name type="scientific">Pundamilia nyererei</name>
    <dbReference type="NCBI Taxonomy" id="303518"/>
    <lineage>
        <taxon>Eukaryota</taxon>
        <taxon>Metazoa</taxon>
        <taxon>Chordata</taxon>
        <taxon>Craniata</taxon>
        <taxon>Vertebrata</taxon>
        <taxon>Euteleostomi</taxon>
        <taxon>Actinopterygii</taxon>
        <taxon>Neopterygii</taxon>
        <taxon>Teleostei</taxon>
        <taxon>Neoteleostei</taxon>
        <taxon>Acanthomorphata</taxon>
        <taxon>Ovalentaria</taxon>
        <taxon>Cichlomorphae</taxon>
        <taxon>Cichliformes</taxon>
        <taxon>Cichlidae</taxon>
        <taxon>African cichlids</taxon>
        <taxon>Pseudocrenilabrinae</taxon>
        <taxon>Haplochromini</taxon>
        <taxon>Pundamilia</taxon>
    </lineage>
</organism>
<dbReference type="AlphaFoldDB" id="A0A3B4FAL4"/>
<keyword evidence="1" id="KW-0732">Signal</keyword>
<evidence type="ECO:0000313" key="2">
    <source>
        <dbReference type="Ensembl" id="ENSPNYP00000006734.1"/>
    </source>
</evidence>
<sequence>MKLTVLFWAVLLFSVCVLSHQDETASVFPNNHKLRTSGGPRSEALVDLTEVRVGLIQYFYFSRLKCFSNVFFLVGMVTSNEYDVLLTNYLYLRCLSTYGSRPFQDLPVN</sequence>
<protein>
    <submittedName>
        <fullName evidence="2">Uncharacterized protein</fullName>
    </submittedName>
</protein>
<feature type="chain" id="PRO_5017385133" evidence="1">
    <location>
        <begin position="20"/>
        <end position="109"/>
    </location>
</feature>
<dbReference type="GeneTree" id="ENSGT01030000234957"/>
<evidence type="ECO:0000256" key="1">
    <source>
        <dbReference type="SAM" id="SignalP"/>
    </source>
</evidence>
<reference evidence="2" key="1">
    <citation type="submission" date="2023-09" db="UniProtKB">
        <authorList>
            <consortium name="Ensembl"/>
        </authorList>
    </citation>
    <scope>IDENTIFICATION</scope>
</reference>